<dbReference type="GO" id="GO:0042281">
    <property type="term" value="F:dolichyl pyrophosphate Man9GlcNAc2 alpha-1,3-glucosyltransferase activity"/>
    <property type="evidence" value="ECO:0007669"/>
    <property type="project" value="TreeGrafter"/>
</dbReference>
<keyword evidence="5 10" id="KW-0808">Transferase</keyword>
<name>A0A2H1V2G7_SPOFR</name>
<feature type="transmembrane region" description="Helical" evidence="10">
    <location>
        <begin position="448"/>
        <end position="467"/>
    </location>
</feature>
<comment type="subcellular location">
    <subcellularLocation>
        <location evidence="1 10">Endoplasmic reticulum membrane</location>
        <topology evidence="1 10">Multi-pass membrane protein</topology>
    </subcellularLocation>
</comment>
<evidence type="ECO:0000256" key="6">
    <source>
        <dbReference type="ARBA" id="ARBA00022692"/>
    </source>
</evidence>
<evidence type="ECO:0000256" key="3">
    <source>
        <dbReference type="ARBA" id="ARBA00008715"/>
    </source>
</evidence>
<protein>
    <recommendedName>
        <fullName evidence="10">Alpha-1,3-glucosyltransferase</fullName>
        <ecNumber evidence="10">2.4.1.-</ecNumber>
    </recommendedName>
</protein>
<evidence type="ECO:0000256" key="5">
    <source>
        <dbReference type="ARBA" id="ARBA00022679"/>
    </source>
</evidence>
<keyword evidence="7 10" id="KW-0256">Endoplasmic reticulum</keyword>
<dbReference type="PANTHER" id="PTHR12413:SF1">
    <property type="entry name" value="DOLICHYL PYROPHOSPHATE MAN9GLCNAC2 ALPHA-1,3-GLUCOSYLTRANSFERASE"/>
    <property type="match status" value="1"/>
</dbReference>
<dbReference type="EMBL" id="ODYU01000368">
    <property type="protein sequence ID" value="SOQ35033.1"/>
    <property type="molecule type" value="Genomic_DNA"/>
</dbReference>
<evidence type="ECO:0000256" key="4">
    <source>
        <dbReference type="ARBA" id="ARBA00022676"/>
    </source>
</evidence>
<dbReference type="OrthoDB" id="4983at2759"/>
<feature type="transmembrane region" description="Helical" evidence="10">
    <location>
        <begin position="497"/>
        <end position="522"/>
    </location>
</feature>
<feature type="transmembrane region" description="Helical" evidence="10">
    <location>
        <begin position="198"/>
        <end position="215"/>
    </location>
</feature>
<feature type="transmembrane region" description="Helical" evidence="10">
    <location>
        <begin position="384"/>
        <end position="403"/>
    </location>
</feature>
<sequence>MVYTEAYLKEKLTKDLDAVHVVSNLSKILSNLLTMTRRADPDKFTVTKQALLPGILFSLLVRWCVAAYPYSGYKKSPMHGDFEAQRHWQEITVHTPVLKWYHNTTQNDLQYWGLDYPPLTAYHSLLMGLVADWLEPESVRLFASRGYESDSHKTFMRWTVFLSDIYLYVTAVLCICIDAERVLGKEPKEPKCVLKRTDISTTLFLLYPGIILIDYGHFQYNCVSLGFFLWATFFIIAIKNDTMATIFFVLALNYKQMELYHALPFFFYLLRKCFIGMPLGRGKLSHFVRCFNKLAVAVIATFVIVWYPFLKGWEHIFQLVHRLFPLDRGIFEDKVSNVWCMVNVFIKLKTIYSNQEMAKTCLLITAMAAGPACADLFFRINIKKFVPCLINVSLAFFLFSFQVHEKSILLAAIPVALYFPEDPFMCFWFLLVSTFSMLPLLLKDGLLLPFIASTVIYTSFYSICLKLSQPNSGYFSIFNANRVNKIVYPNKKDSSHVLTFLSLIFVISVVGMVLLTVGTVFVKPPPHLPHLFPLLISAYSCVHFLFFFFYFYYQQFSLPMCLPCVSQKQKRK</sequence>
<proteinExistence type="inferred from homology"/>
<keyword evidence="4 10" id="KW-0328">Glycosyltransferase</keyword>
<dbReference type="UniPathway" id="UPA00378"/>
<feature type="transmembrane region" description="Helical" evidence="10">
    <location>
        <begin position="291"/>
        <end position="310"/>
    </location>
</feature>
<evidence type="ECO:0000256" key="10">
    <source>
        <dbReference type="RuleBase" id="RU363110"/>
    </source>
</evidence>
<comment type="pathway">
    <text evidence="2 10">Protein modification; protein glycosylation.</text>
</comment>
<dbReference type="EC" id="2.4.1.-" evidence="10"/>
<feature type="transmembrane region" description="Helical" evidence="10">
    <location>
        <begin position="534"/>
        <end position="553"/>
    </location>
</feature>
<dbReference type="AlphaFoldDB" id="A0A2H1V2G7"/>
<keyword evidence="8 10" id="KW-1133">Transmembrane helix</keyword>
<dbReference type="PANTHER" id="PTHR12413">
    <property type="entry name" value="DOLICHYL GLYCOSYLTRANSFERASE"/>
    <property type="match status" value="1"/>
</dbReference>
<gene>
    <name evidence="11" type="ORF">SFRICE_013105</name>
</gene>
<dbReference type="InterPro" id="IPR004856">
    <property type="entry name" value="Glyco_trans_ALG6/ALG8"/>
</dbReference>
<feature type="transmembrane region" description="Helical" evidence="10">
    <location>
        <begin position="227"/>
        <end position="252"/>
    </location>
</feature>
<dbReference type="GO" id="GO:0005789">
    <property type="term" value="C:endoplasmic reticulum membrane"/>
    <property type="evidence" value="ECO:0007669"/>
    <property type="project" value="UniProtKB-SubCell"/>
</dbReference>
<dbReference type="Pfam" id="PF03155">
    <property type="entry name" value="Alg6_Alg8"/>
    <property type="match status" value="1"/>
</dbReference>
<evidence type="ECO:0000313" key="11">
    <source>
        <dbReference type="EMBL" id="SOQ35033.1"/>
    </source>
</evidence>
<feature type="transmembrane region" description="Helical" evidence="10">
    <location>
        <begin position="50"/>
        <end position="70"/>
    </location>
</feature>
<evidence type="ECO:0000256" key="9">
    <source>
        <dbReference type="ARBA" id="ARBA00023136"/>
    </source>
</evidence>
<feature type="transmembrane region" description="Helical" evidence="10">
    <location>
        <begin position="155"/>
        <end position="177"/>
    </location>
</feature>
<evidence type="ECO:0000256" key="1">
    <source>
        <dbReference type="ARBA" id="ARBA00004477"/>
    </source>
</evidence>
<evidence type="ECO:0000256" key="8">
    <source>
        <dbReference type="ARBA" id="ARBA00022989"/>
    </source>
</evidence>
<evidence type="ECO:0000256" key="2">
    <source>
        <dbReference type="ARBA" id="ARBA00004922"/>
    </source>
</evidence>
<comment type="similarity">
    <text evidence="3 10">Belongs to the ALG6/ALG8 glucosyltransferase family.</text>
</comment>
<evidence type="ECO:0000256" key="7">
    <source>
        <dbReference type="ARBA" id="ARBA00022824"/>
    </source>
</evidence>
<keyword evidence="9 10" id="KW-0472">Membrane</keyword>
<keyword evidence="6 10" id="KW-0812">Transmembrane</keyword>
<organism evidence="11">
    <name type="scientific">Spodoptera frugiperda</name>
    <name type="common">Fall armyworm</name>
    <dbReference type="NCBI Taxonomy" id="7108"/>
    <lineage>
        <taxon>Eukaryota</taxon>
        <taxon>Metazoa</taxon>
        <taxon>Ecdysozoa</taxon>
        <taxon>Arthropoda</taxon>
        <taxon>Hexapoda</taxon>
        <taxon>Insecta</taxon>
        <taxon>Pterygota</taxon>
        <taxon>Neoptera</taxon>
        <taxon>Endopterygota</taxon>
        <taxon>Lepidoptera</taxon>
        <taxon>Glossata</taxon>
        <taxon>Ditrysia</taxon>
        <taxon>Noctuoidea</taxon>
        <taxon>Noctuidae</taxon>
        <taxon>Amphipyrinae</taxon>
        <taxon>Spodoptera</taxon>
    </lineage>
</organism>
<accession>A0A2H1V2G7</accession>
<reference evidence="11" key="1">
    <citation type="submission" date="2016-07" db="EMBL/GenBank/DDBJ databases">
        <authorList>
            <person name="Bretaudeau A."/>
        </authorList>
    </citation>
    <scope>NUCLEOTIDE SEQUENCE</scope>
    <source>
        <strain evidence="11">Rice</strain>
        <tissue evidence="11">Whole body</tissue>
    </source>
</reference>